<protein>
    <recommendedName>
        <fullName evidence="5">Major facilitator superfamily (MFS) profile domain-containing protein</fullName>
    </recommendedName>
</protein>
<dbReference type="KEGG" id="kaf:KAFR_0J02130"/>
<sequence length="629" mass="69868">MSSRSSIHSSVTSISDEVDSLESHQFQPARSMDNIRPITPNSTGSTGSLQSKAPSLAKTISKRFNELKEAVRDDNQQTDDKYENLEDILVSRFDVGDAIRLRENERELQNEALDSNEPSSEFPSTKEEPQTDSDLEKTSNDLSQLGETIKKVYTNISTGKVELPPDKGYAWVVVFSVWLVMFNTWGCNSAFGIFLSHYLSSDTYPGASKYDYALIAGLTAALGQGLAPIAMYFVRIFGMKPVMGVGTIFLLAGFLLASFNNKLWQLYCCQGLLVGASIAFLFTPATTVLPGWFLKKRALATGISLFGTGAGGVTYALSSNKLIQQYGNTDWCFRMLAICTTTCAIIATILIRQRKPVKPVGLSKTAMIDEFKYLFQWRVMKQPMVILIALWFALALFAYNLMIFTLSSYARARGLSAHQATSLTAILNGSQALGRPIMGLSGDRLGRTNVTIVLTCLLTIYMFAFWIPASTYVQLIFFSILVGVCVGVANVMSTVLTADLVPQDDFLAAWCFVNYFCAPLLLVCEVIAQALTTNDKHNPYLHTQIFAGCCFFGALLLVMALRERAVYTKLSARQKATLERLSDRNDSDSIEEDEEIDWDLLEKRKLKYDFLLGAGVQRYFARLCYPMKV</sequence>
<name>H2B0X7_KAZAF</name>
<dbReference type="EMBL" id="HE650830">
    <property type="protein sequence ID" value="CCF60277.1"/>
    <property type="molecule type" value="Genomic_DNA"/>
</dbReference>
<keyword evidence="4" id="KW-0472">Membrane</keyword>
<evidence type="ECO:0000256" key="2">
    <source>
        <dbReference type="ARBA" id="ARBA00006727"/>
    </source>
</evidence>
<feature type="transmembrane region" description="Helical" evidence="4">
    <location>
        <begin position="214"/>
        <end position="234"/>
    </location>
</feature>
<accession>H2B0X7</accession>
<gene>
    <name evidence="6" type="primary">KAFR0J02130</name>
    <name evidence="6" type="ORF">KAFR_0J02130</name>
</gene>
<evidence type="ECO:0000259" key="5">
    <source>
        <dbReference type="PROSITE" id="PS50850"/>
    </source>
</evidence>
<feature type="compositionally biased region" description="Polar residues" evidence="3">
    <location>
        <begin position="39"/>
        <end position="53"/>
    </location>
</feature>
<dbReference type="Proteomes" id="UP000005220">
    <property type="component" value="Chromosome 10"/>
</dbReference>
<dbReference type="OrthoDB" id="2213137at2759"/>
<feature type="transmembrane region" description="Helical" evidence="4">
    <location>
        <begin position="475"/>
        <end position="495"/>
    </location>
</feature>
<dbReference type="InterPro" id="IPR020846">
    <property type="entry name" value="MFS_dom"/>
</dbReference>
<dbReference type="eggNOG" id="KOG2504">
    <property type="taxonomic scope" value="Eukaryota"/>
</dbReference>
<proteinExistence type="inferred from homology"/>
<evidence type="ECO:0000313" key="7">
    <source>
        <dbReference type="Proteomes" id="UP000005220"/>
    </source>
</evidence>
<dbReference type="GeneID" id="13883927"/>
<comment type="subcellular location">
    <subcellularLocation>
        <location evidence="1">Membrane</location>
        <topology evidence="1">Multi-pass membrane protein</topology>
    </subcellularLocation>
</comment>
<feature type="region of interest" description="Disordered" evidence="3">
    <location>
        <begin position="107"/>
        <end position="139"/>
    </location>
</feature>
<evidence type="ECO:0000256" key="1">
    <source>
        <dbReference type="ARBA" id="ARBA00004141"/>
    </source>
</evidence>
<dbReference type="GO" id="GO:0016020">
    <property type="term" value="C:membrane"/>
    <property type="evidence" value="ECO:0007669"/>
    <property type="project" value="UniProtKB-SubCell"/>
</dbReference>
<dbReference type="Pfam" id="PF07690">
    <property type="entry name" value="MFS_1"/>
    <property type="match status" value="1"/>
</dbReference>
<feature type="transmembrane region" description="Helical" evidence="4">
    <location>
        <begin position="169"/>
        <end position="194"/>
    </location>
</feature>
<dbReference type="InterPro" id="IPR036259">
    <property type="entry name" value="MFS_trans_sf"/>
</dbReference>
<feature type="compositionally biased region" description="Polar residues" evidence="3">
    <location>
        <begin position="112"/>
        <end position="123"/>
    </location>
</feature>
<feature type="transmembrane region" description="Helical" evidence="4">
    <location>
        <begin position="384"/>
        <end position="406"/>
    </location>
</feature>
<dbReference type="CDD" id="cd17352">
    <property type="entry name" value="MFS_MCT_SLC16"/>
    <property type="match status" value="1"/>
</dbReference>
<evidence type="ECO:0000313" key="6">
    <source>
        <dbReference type="EMBL" id="CCF60277.1"/>
    </source>
</evidence>
<feature type="transmembrane region" description="Helical" evidence="4">
    <location>
        <begin position="331"/>
        <end position="351"/>
    </location>
</feature>
<keyword evidence="4" id="KW-1133">Transmembrane helix</keyword>
<dbReference type="SUPFAM" id="SSF103473">
    <property type="entry name" value="MFS general substrate transporter"/>
    <property type="match status" value="1"/>
</dbReference>
<organism evidence="6 7">
    <name type="scientific">Kazachstania africana (strain ATCC 22294 / BCRC 22015 / CBS 2517 / CECT 1963 / NBRC 1671 / NRRL Y-8276)</name>
    <name type="common">Yeast</name>
    <name type="synonym">Kluyveromyces africanus</name>
    <dbReference type="NCBI Taxonomy" id="1071382"/>
    <lineage>
        <taxon>Eukaryota</taxon>
        <taxon>Fungi</taxon>
        <taxon>Dikarya</taxon>
        <taxon>Ascomycota</taxon>
        <taxon>Saccharomycotina</taxon>
        <taxon>Saccharomycetes</taxon>
        <taxon>Saccharomycetales</taxon>
        <taxon>Saccharomycetaceae</taxon>
        <taxon>Kazachstania</taxon>
    </lineage>
</organism>
<feature type="transmembrane region" description="Helical" evidence="4">
    <location>
        <begin position="540"/>
        <end position="561"/>
    </location>
</feature>
<feature type="domain" description="Major facilitator superfamily (MFS) profile" evidence="5">
    <location>
        <begin position="384"/>
        <end position="629"/>
    </location>
</feature>
<keyword evidence="7" id="KW-1185">Reference proteome</keyword>
<feature type="compositionally biased region" description="Low complexity" evidence="3">
    <location>
        <begin position="1"/>
        <end position="15"/>
    </location>
</feature>
<dbReference type="FunCoup" id="H2B0X7">
    <property type="interactions" value="473"/>
</dbReference>
<feature type="transmembrane region" description="Helical" evidence="4">
    <location>
        <begin position="507"/>
        <end position="528"/>
    </location>
</feature>
<feature type="compositionally biased region" description="Basic and acidic residues" evidence="3">
    <location>
        <begin position="124"/>
        <end position="139"/>
    </location>
</feature>
<dbReference type="PANTHER" id="PTHR11360">
    <property type="entry name" value="MONOCARBOXYLATE TRANSPORTER"/>
    <property type="match status" value="1"/>
</dbReference>
<dbReference type="PROSITE" id="PS50850">
    <property type="entry name" value="MFS"/>
    <property type="match status" value="1"/>
</dbReference>
<evidence type="ECO:0000256" key="3">
    <source>
        <dbReference type="SAM" id="MobiDB-lite"/>
    </source>
</evidence>
<feature type="transmembrane region" description="Helical" evidence="4">
    <location>
        <begin position="450"/>
        <end position="469"/>
    </location>
</feature>
<dbReference type="AlphaFoldDB" id="H2B0X7"/>
<dbReference type="InterPro" id="IPR050327">
    <property type="entry name" value="Proton-linked_MCT"/>
</dbReference>
<keyword evidence="4" id="KW-0812">Transmembrane</keyword>
<dbReference type="InterPro" id="IPR011701">
    <property type="entry name" value="MFS"/>
</dbReference>
<dbReference type="Gene3D" id="1.20.1250.20">
    <property type="entry name" value="MFS general substrate transporter like domains"/>
    <property type="match status" value="2"/>
</dbReference>
<dbReference type="InParanoid" id="H2B0X7"/>
<dbReference type="RefSeq" id="XP_003959412.1">
    <property type="nucleotide sequence ID" value="XM_003959363.1"/>
</dbReference>
<feature type="transmembrane region" description="Helical" evidence="4">
    <location>
        <begin position="271"/>
        <end position="294"/>
    </location>
</feature>
<dbReference type="PANTHER" id="PTHR11360:SF315">
    <property type="entry name" value="TRANSPORTER MCH2-RELATED"/>
    <property type="match status" value="1"/>
</dbReference>
<dbReference type="HOGENOM" id="CLU_001265_1_2_1"/>
<feature type="transmembrane region" description="Helical" evidence="4">
    <location>
        <begin position="241"/>
        <end position="259"/>
    </location>
</feature>
<dbReference type="GO" id="GO:0022857">
    <property type="term" value="F:transmembrane transporter activity"/>
    <property type="evidence" value="ECO:0007669"/>
    <property type="project" value="InterPro"/>
</dbReference>
<evidence type="ECO:0000256" key="4">
    <source>
        <dbReference type="SAM" id="Phobius"/>
    </source>
</evidence>
<reference evidence="6 7" key="1">
    <citation type="journal article" date="2011" name="Proc. Natl. Acad. Sci. U.S.A.">
        <title>Evolutionary erosion of yeast sex chromosomes by mating-type switching accidents.</title>
        <authorList>
            <person name="Gordon J.L."/>
            <person name="Armisen D."/>
            <person name="Proux-Wera E."/>
            <person name="Oheigeartaigh S.S."/>
            <person name="Byrne K.P."/>
            <person name="Wolfe K.H."/>
        </authorList>
    </citation>
    <scope>NUCLEOTIDE SEQUENCE [LARGE SCALE GENOMIC DNA]</scope>
    <source>
        <strain evidence="7">ATCC 22294 / BCRC 22015 / CBS 2517 / CECT 1963 / NBRC 1671 / NRRL Y-8276</strain>
    </source>
</reference>
<feature type="region of interest" description="Disordered" evidence="3">
    <location>
        <begin position="1"/>
        <end position="57"/>
    </location>
</feature>
<comment type="similarity">
    <text evidence="2">Belongs to the major facilitator superfamily. Monocarboxylate porter (TC 2.A.1.13) family.</text>
</comment>